<keyword evidence="2" id="KW-0802">TPR repeat</keyword>
<dbReference type="SUPFAM" id="SSF81901">
    <property type="entry name" value="HCP-like"/>
    <property type="match status" value="1"/>
</dbReference>
<sequence>MAQSVEDGIKFLYYQKTKSAKDALQKIVNDKPKDAYAIYWLGQALLENEEIAAAKAVYQKALTDGVNEPWIWVGMAHVETLEGADINTVKQKFEQAITATTATKGKNKGNPDPNILAAIGRACADGSSKHGDPQYGIDKLKQAVELDKTATEPYISLGICYLKLGGDRGGEAVEAFREATVRNPQYAAGFYRIGYIYQSQNNTEAMNEWFGKAIAADATYAPVYFAYFNYYKDKDVNAAKEFLDKYVQYADKDCKTDYFVADYLFRAGKYQESLDKGKAMEAGECKDFPLLYALYAYNYDRLGDSVTAKASIEKFLSLATGTQAEPEHYVLAGKIAAKFPGSEDQAVTYIEKAIELDTNKANKVTYANTAATLLAGAKKYQKQLQWSIKAISLKGEAPSESEYYRLSQAASNAIAAAITDTVALASLFPTADSITNAYITAYPDKPQGYSFRTLIAKKADYDSTKGLAVAPLEQYNTYLSKDVTANKKSIFSNDYYLMIYYAQYAKDIPKADGYKKAIAIADHMIAMFPDTASEEYIFANGTKKQLQGALDKFEKASAGGKANGASSK</sequence>
<dbReference type="EMBL" id="BMIB01000004">
    <property type="protein sequence ID" value="GGH76359.1"/>
    <property type="molecule type" value="Genomic_DNA"/>
</dbReference>
<dbReference type="Pfam" id="PF13432">
    <property type="entry name" value="TPR_16"/>
    <property type="match status" value="2"/>
</dbReference>
<proteinExistence type="predicted"/>
<evidence type="ECO:0008006" key="5">
    <source>
        <dbReference type="Google" id="ProtNLM"/>
    </source>
</evidence>
<reference evidence="3" key="1">
    <citation type="journal article" date="2014" name="Int. J. Syst. Evol. Microbiol.">
        <title>Complete genome sequence of Corynebacterium casei LMG S-19264T (=DSM 44701T), isolated from a smear-ripened cheese.</title>
        <authorList>
            <consortium name="US DOE Joint Genome Institute (JGI-PGF)"/>
            <person name="Walter F."/>
            <person name="Albersmeier A."/>
            <person name="Kalinowski J."/>
            <person name="Ruckert C."/>
        </authorList>
    </citation>
    <scope>NUCLEOTIDE SEQUENCE</scope>
    <source>
        <strain evidence="3">CGMCC 1.15290</strain>
    </source>
</reference>
<dbReference type="InterPro" id="IPR011990">
    <property type="entry name" value="TPR-like_helical_dom_sf"/>
</dbReference>
<evidence type="ECO:0000256" key="2">
    <source>
        <dbReference type="ARBA" id="ARBA00022803"/>
    </source>
</evidence>
<dbReference type="Proteomes" id="UP000627292">
    <property type="component" value="Unassembled WGS sequence"/>
</dbReference>
<reference evidence="3" key="2">
    <citation type="submission" date="2020-09" db="EMBL/GenBank/DDBJ databases">
        <authorList>
            <person name="Sun Q."/>
            <person name="Zhou Y."/>
        </authorList>
    </citation>
    <scope>NUCLEOTIDE SEQUENCE</scope>
    <source>
        <strain evidence="3">CGMCC 1.15290</strain>
    </source>
</reference>
<accession>A0A917J2B8</accession>
<keyword evidence="1" id="KW-0677">Repeat</keyword>
<dbReference type="AlphaFoldDB" id="A0A917J2B8"/>
<organism evidence="3 4">
    <name type="scientific">Filimonas zeae</name>
    <dbReference type="NCBI Taxonomy" id="1737353"/>
    <lineage>
        <taxon>Bacteria</taxon>
        <taxon>Pseudomonadati</taxon>
        <taxon>Bacteroidota</taxon>
        <taxon>Chitinophagia</taxon>
        <taxon>Chitinophagales</taxon>
        <taxon>Chitinophagaceae</taxon>
        <taxon>Filimonas</taxon>
    </lineage>
</organism>
<evidence type="ECO:0000313" key="3">
    <source>
        <dbReference type="EMBL" id="GGH76359.1"/>
    </source>
</evidence>
<keyword evidence="4" id="KW-1185">Reference proteome</keyword>
<comment type="caution">
    <text evidence="3">The sequence shown here is derived from an EMBL/GenBank/DDBJ whole genome shotgun (WGS) entry which is preliminary data.</text>
</comment>
<dbReference type="Gene3D" id="1.25.40.10">
    <property type="entry name" value="Tetratricopeptide repeat domain"/>
    <property type="match status" value="3"/>
</dbReference>
<evidence type="ECO:0000256" key="1">
    <source>
        <dbReference type="ARBA" id="ARBA00022737"/>
    </source>
</evidence>
<name>A0A917J2B8_9BACT</name>
<protein>
    <recommendedName>
        <fullName evidence="5">Tetratricopeptide repeat protein</fullName>
    </recommendedName>
</protein>
<dbReference type="PANTHER" id="PTHR44186:SF1">
    <property type="entry name" value="BARDET-BIEDL SYNDROME 4 PROTEIN"/>
    <property type="match status" value="1"/>
</dbReference>
<evidence type="ECO:0000313" key="4">
    <source>
        <dbReference type="Proteomes" id="UP000627292"/>
    </source>
</evidence>
<gene>
    <name evidence="3" type="ORF">GCM10011379_41080</name>
</gene>
<dbReference type="PANTHER" id="PTHR44186">
    <property type="match status" value="1"/>
</dbReference>